<evidence type="ECO:0000313" key="2">
    <source>
        <dbReference type="EMBL" id="KEQ74961.1"/>
    </source>
</evidence>
<evidence type="ECO:0000313" key="3">
    <source>
        <dbReference type="Proteomes" id="UP000027730"/>
    </source>
</evidence>
<dbReference type="EMBL" id="KL584706">
    <property type="protein sequence ID" value="KEQ74961.1"/>
    <property type="molecule type" value="Genomic_DNA"/>
</dbReference>
<name>A0A074XK88_9PEZI</name>
<dbReference type="RefSeq" id="XP_013429173.1">
    <property type="nucleotide sequence ID" value="XM_013573719.1"/>
</dbReference>
<gene>
    <name evidence="2" type="ORF">M436DRAFT_62379</name>
</gene>
<feature type="compositionally biased region" description="Basic and acidic residues" evidence="1">
    <location>
        <begin position="199"/>
        <end position="210"/>
    </location>
</feature>
<protein>
    <submittedName>
        <fullName evidence="2">Uncharacterized protein</fullName>
    </submittedName>
</protein>
<sequence>MDHHLQQYEVHTFVDFVTPNYNATIPILGKRGALDALNRTLCAGYYAQTMSLDNEHPAYDPLVVALNTICADKNMPLITTSDLYTLQFRRGLTSFAKNFIKANHAQDLINLDNLFNPQGTFTEDDMALMTAAFAASSGCGNIGLGVVTLVNGQSVRAFHYPDPDTSPPPDYTAWIIADFRAGDAAFYGVGRKVVQQHHSVVEQEEGRGDTIDDAMEDDGDDADDENNQVPSTTPRKTATRVLQQQIPLPANLTAEDILHHHKSRLQYNNILKVALLFSNKEIADQCKSDLLPKDQRLCHASAVVKRINTAINWIEDQFEIDTDAFRTAFDQERRNKDIPARGKDEVSDEVLALNSSKIDAAMSWVKSGGPRPTQDVDPAPYPSSVNTTSATDPVLPNPVSGASDLGHRPHGTIPTGYIPAPIVPASVQASFAAPDPDYGHHSQTGVGSGGDIGSGMMPNDNGSHFTNGHDANGTFMTGLNRETGMEGDIDWSPRDFGFEDSFLKFDASKQPLIESRYSSLSHASYYPSASVHGGATVWLVVETHSDHSDLYGIGSSVIQQQQHQGQDDEEEEQYDSGDAEEQPLNVLPTVSRKTAARVVAQQIPLPAGLTATDILVHHQDRLHQFGITSDALRVAFDVERKQNGINIRSNKNAVNDDVIAANTGKINAAMTWIKAGGPRPAPATYTLTSTFLEARLVLWSGHYLEYYQKAVWQDASFIRRPSGHSDRLRIYNETTPRPDDQARDALASPRQADFFLC</sequence>
<dbReference type="GeneID" id="25413362"/>
<reference evidence="2 3" key="1">
    <citation type="journal article" date="2014" name="BMC Genomics">
        <title>Genome sequencing of four Aureobasidium pullulans varieties: biotechnological potential, stress tolerance, and description of new species.</title>
        <authorList>
            <person name="Gostin Ar C."/>
            <person name="Ohm R.A."/>
            <person name="Kogej T."/>
            <person name="Sonjak S."/>
            <person name="Turk M."/>
            <person name="Zajc J."/>
            <person name="Zalar P."/>
            <person name="Grube M."/>
            <person name="Sun H."/>
            <person name="Han J."/>
            <person name="Sharma A."/>
            <person name="Chiniquy J."/>
            <person name="Ngan C.Y."/>
            <person name="Lipzen A."/>
            <person name="Barry K."/>
            <person name="Grigoriev I.V."/>
            <person name="Gunde-Cimerman N."/>
        </authorList>
    </citation>
    <scope>NUCLEOTIDE SEQUENCE [LARGE SCALE GENOMIC DNA]</scope>
    <source>
        <strain evidence="2 3">CBS 147.97</strain>
    </source>
</reference>
<dbReference type="HOGENOM" id="CLU_367996_0_0_1"/>
<organism evidence="2 3">
    <name type="scientific">Aureobasidium namibiae CBS 147.97</name>
    <dbReference type="NCBI Taxonomy" id="1043004"/>
    <lineage>
        <taxon>Eukaryota</taxon>
        <taxon>Fungi</taxon>
        <taxon>Dikarya</taxon>
        <taxon>Ascomycota</taxon>
        <taxon>Pezizomycotina</taxon>
        <taxon>Dothideomycetes</taxon>
        <taxon>Dothideomycetidae</taxon>
        <taxon>Dothideales</taxon>
        <taxon>Saccotheciaceae</taxon>
        <taxon>Aureobasidium</taxon>
    </lineage>
</organism>
<feature type="region of interest" description="Disordered" evidence="1">
    <location>
        <begin position="364"/>
        <end position="395"/>
    </location>
</feature>
<dbReference type="AlphaFoldDB" id="A0A074XK88"/>
<feature type="region of interest" description="Disordered" evidence="1">
    <location>
        <begin position="438"/>
        <end position="460"/>
    </location>
</feature>
<feature type="compositionally biased region" description="Acidic residues" evidence="1">
    <location>
        <begin position="567"/>
        <end position="581"/>
    </location>
</feature>
<evidence type="ECO:0000256" key="1">
    <source>
        <dbReference type="SAM" id="MobiDB-lite"/>
    </source>
</evidence>
<proteinExistence type="predicted"/>
<feature type="region of interest" description="Disordered" evidence="1">
    <location>
        <begin position="198"/>
        <end position="238"/>
    </location>
</feature>
<keyword evidence="3" id="KW-1185">Reference proteome</keyword>
<dbReference type="OrthoDB" id="3922109at2759"/>
<feature type="region of interest" description="Disordered" evidence="1">
    <location>
        <begin position="558"/>
        <end position="584"/>
    </location>
</feature>
<feature type="compositionally biased region" description="Acidic residues" evidence="1">
    <location>
        <begin position="211"/>
        <end position="226"/>
    </location>
</feature>
<feature type="compositionally biased region" description="Polar residues" evidence="1">
    <location>
        <begin position="227"/>
        <end position="238"/>
    </location>
</feature>
<accession>A0A074XK88</accession>
<dbReference type="Proteomes" id="UP000027730">
    <property type="component" value="Unassembled WGS sequence"/>
</dbReference>